<feature type="compositionally biased region" description="Pro residues" evidence="1">
    <location>
        <begin position="94"/>
        <end position="110"/>
    </location>
</feature>
<dbReference type="EMBL" id="CM027683">
    <property type="protein sequence ID" value="KAG0533206.1"/>
    <property type="molecule type" value="Genomic_DNA"/>
</dbReference>
<evidence type="ECO:0000256" key="2">
    <source>
        <dbReference type="SAM" id="SignalP"/>
    </source>
</evidence>
<gene>
    <name evidence="3" type="ORF">BDA96_04G172800</name>
</gene>
<evidence type="ECO:0000313" key="4">
    <source>
        <dbReference type="Proteomes" id="UP000807115"/>
    </source>
</evidence>
<protein>
    <submittedName>
        <fullName evidence="3">Uncharacterized protein</fullName>
    </submittedName>
</protein>
<sequence length="165" mass="18182">MAGLTLFLSLGICRSEREEEEPIDGVQLRGHDGRGGQVPRPAQPQQQHHPDGRRGVAAPHAPQLLLRVLREPQPRRRGQVRVRAPDPRRLLQVPAPPHQLPGPRPRPRAPVPADLPRRRRARAGRPVLRLLPHRRGPVSDAAAARGAAVVTEAQGYLSCQKKGAY</sequence>
<dbReference type="Proteomes" id="UP000807115">
    <property type="component" value="Chromosome 4"/>
</dbReference>
<feature type="signal peptide" evidence="2">
    <location>
        <begin position="1"/>
        <end position="15"/>
    </location>
</feature>
<organism evidence="3 4">
    <name type="scientific">Sorghum bicolor</name>
    <name type="common">Sorghum</name>
    <name type="synonym">Sorghum vulgare</name>
    <dbReference type="NCBI Taxonomy" id="4558"/>
    <lineage>
        <taxon>Eukaryota</taxon>
        <taxon>Viridiplantae</taxon>
        <taxon>Streptophyta</taxon>
        <taxon>Embryophyta</taxon>
        <taxon>Tracheophyta</taxon>
        <taxon>Spermatophyta</taxon>
        <taxon>Magnoliopsida</taxon>
        <taxon>Liliopsida</taxon>
        <taxon>Poales</taxon>
        <taxon>Poaceae</taxon>
        <taxon>PACMAD clade</taxon>
        <taxon>Panicoideae</taxon>
        <taxon>Andropogonodae</taxon>
        <taxon>Andropogoneae</taxon>
        <taxon>Sorghinae</taxon>
        <taxon>Sorghum</taxon>
    </lineage>
</organism>
<feature type="compositionally biased region" description="Low complexity" evidence="1">
    <location>
        <begin position="37"/>
        <end position="47"/>
    </location>
</feature>
<reference evidence="3" key="1">
    <citation type="journal article" date="2019" name="BMC Genomics">
        <title>A new reference genome for Sorghum bicolor reveals high levels of sequence similarity between sweet and grain genotypes: implications for the genetics of sugar metabolism.</title>
        <authorList>
            <person name="Cooper E.A."/>
            <person name="Brenton Z.W."/>
            <person name="Flinn B.S."/>
            <person name="Jenkins J."/>
            <person name="Shu S."/>
            <person name="Flowers D."/>
            <person name="Luo F."/>
            <person name="Wang Y."/>
            <person name="Xia P."/>
            <person name="Barry K."/>
            <person name="Daum C."/>
            <person name="Lipzen A."/>
            <person name="Yoshinaga Y."/>
            <person name="Schmutz J."/>
            <person name="Saski C."/>
            <person name="Vermerris W."/>
            <person name="Kresovich S."/>
        </authorList>
    </citation>
    <scope>NUCLEOTIDE SEQUENCE</scope>
</reference>
<proteinExistence type="predicted"/>
<name>A0A921R4A9_SORBI</name>
<comment type="caution">
    <text evidence="3">The sequence shown here is derived from an EMBL/GenBank/DDBJ whole genome shotgun (WGS) entry which is preliminary data.</text>
</comment>
<feature type="chain" id="PRO_5037034952" evidence="2">
    <location>
        <begin position="16"/>
        <end position="165"/>
    </location>
</feature>
<feature type="region of interest" description="Disordered" evidence="1">
    <location>
        <begin position="17"/>
        <end position="120"/>
    </location>
</feature>
<evidence type="ECO:0000313" key="3">
    <source>
        <dbReference type="EMBL" id="KAG0533206.1"/>
    </source>
</evidence>
<accession>A0A921R4A9</accession>
<dbReference type="AlphaFoldDB" id="A0A921R4A9"/>
<evidence type="ECO:0000256" key="1">
    <source>
        <dbReference type="SAM" id="MobiDB-lite"/>
    </source>
</evidence>
<keyword evidence="2" id="KW-0732">Signal</keyword>
<reference evidence="3" key="2">
    <citation type="submission" date="2020-10" db="EMBL/GenBank/DDBJ databases">
        <authorList>
            <person name="Cooper E.A."/>
            <person name="Brenton Z.W."/>
            <person name="Flinn B.S."/>
            <person name="Jenkins J."/>
            <person name="Shu S."/>
            <person name="Flowers D."/>
            <person name="Luo F."/>
            <person name="Wang Y."/>
            <person name="Xia P."/>
            <person name="Barry K."/>
            <person name="Daum C."/>
            <person name="Lipzen A."/>
            <person name="Yoshinaga Y."/>
            <person name="Schmutz J."/>
            <person name="Saski C."/>
            <person name="Vermerris W."/>
            <person name="Kresovich S."/>
        </authorList>
    </citation>
    <scope>NUCLEOTIDE SEQUENCE</scope>
</reference>